<gene>
    <name evidence="2" type="ORF">EVAR_65824_1</name>
</gene>
<evidence type="ECO:0000313" key="3">
    <source>
        <dbReference type="Proteomes" id="UP000299102"/>
    </source>
</evidence>
<sequence length="87" mass="9217">MRTQRRRNNNLNSVSKSGGARRGAGGPVPDDIRPQIHVKKLGPGPFYLPPGTHKGAGGQTLTLSSHLIDGSVPGPAPVACLTRFYFI</sequence>
<dbReference type="EMBL" id="BGZK01001961">
    <property type="protein sequence ID" value="GBP88831.1"/>
    <property type="molecule type" value="Genomic_DNA"/>
</dbReference>
<comment type="caution">
    <text evidence="2">The sequence shown here is derived from an EMBL/GenBank/DDBJ whole genome shotgun (WGS) entry which is preliminary data.</text>
</comment>
<evidence type="ECO:0000313" key="2">
    <source>
        <dbReference type="EMBL" id="GBP88831.1"/>
    </source>
</evidence>
<reference evidence="2 3" key="1">
    <citation type="journal article" date="2019" name="Commun. Biol.">
        <title>The bagworm genome reveals a unique fibroin gene that provides high tensile strength.</title>
        <authorList>
            <person name="Kono N."/>
            <person name="Nakamura H."/>
            <person name="Ohtoshi R."/>
            <person name="Tomita M."/>
            <person name="Numata K."/>
            <person name="Arakawa K."/>
        </authorList>
    </citation>
    <scope>NUCLEOTIDE SEQUENCE [LARGE SCALE GENOMIC DNA]</scope>
</reference>
<evidence type="ECO:0000256" key="1">
    <source>
        <dbReference type="SAM" id="MobiDB-lite"/>
    </source>
</evidence>
<name>A0A4C1ZJ13_EUMVA</name>
<feature type="region of interest" description="Disordered" evidence="1">
    <location>
        <begin position="1"/>
        <end position="34"/>
    </location>
</feature>
<keyword evidence="3" id="KW-1185">Reference proteome</keyword>
<accession>A0A4C1ZJ13</accession>
<proteinExistence type="predicted"/>
<dbReference type="Proteomes" id="UP000299102">
    <property type="component" value="Unassembled WGS sequence"/>
</dbReference>
<protein>
    <submittedName>
        <fullName evidence="2">Uncharacterized protein</fullName>
    </submittedName>
</protein>
<dbReference type="AlphaFoldDB" id="A0A4C1ZJ13"/>
<organism evidence="2 3">
    <name type="scientific">Eumeta variegata</name>
    <name type="common">Bagworm moth</name>
    <name type="synonym">Eumeta japonica</name>
    <dbReference type="NCBI Taxonomy" id="151549"/>
    <lineage>
        <taxon>Eukaryota</taxon>
        <taxon>Metazoa</taxon>
        <taxon>Ecdysozoa</taxon>
        <taxon>Arthropoda</taxon>
        <taxon>Hexapoda</taxon>
        <taxon>Insecta</taxon>
        <taxon>Pterygota</taxon>
        <taxon>Neoptera</taxon>
        <taxon>Endopterygota</taxon>
        <taxon>Lepidoptera</taxon>
        <taxon>Glossata</taxon>
        <taxon>Ditrysia</taxon>
        <taxon>Tineoidea</taxon>
        <taxon>Psychidae</taxon>
        <taxon>Oiketicinae</taxon>
        <taxon>Eumeta</taxon>
    </lineage>
</organism>